<dbReference type="InterPro" id="IPR035890">
    <property type="entry name" value="Anti-sigma-28_factor_FlgM_sf"/>
</dbReference>
<dbReference type="Proteomes" id="UP000573963">
    <property type="component" value="Unassembled WGS sequence"/>
</dbReference>
<evidence type="ECO:0000256" key="1">
    <source>
        <dbReference type="ARBA" id="ARBA00005322"/>
    </source>
</evidence>
<accession>A0A5P3XIK0</accession>
<organism evidence="9 11">
    <name type="scientific">Paraclostridium bifermentans</name>
    <name type="common">Clostridium bifermentans</name>
    <dbReference type="NCBI Taxonomy" id="1490"/>
    <lineage>
        <taxon>Bacteria</taxon>
        <taxon>Bacillati</taxon>
        <taxon>Bacillota</taxon>
        <taxon>Clostridia</taxon>
        <taxon>Peptostreptococcales</taxon>
        <taxon>Peptostreptococcaceae</taxon>
        <taxon>Paraclostridium</taxon>
    </lineage>
</organism>
<sequence length="86" mass="10004">MKVTNDKHIAFNSIYKMDKLKNNNENKSQNNTDSVQISELGKYLSKVSSKEEPMDMEKINRLKQQIENGTYKVDSRILAKKIVEKL</sequence>
<dbReference type="NCBIfam" id="TIGR03824">
    <property type="entry name" value="FlgM_jcvi"/>
    <property type="match status" value="1"/>
</dbReference>
<keyword evidence="9" id="KW-0969">Cilium</keyword>
<keyword evidence="9" id="KW-0966">Cell projection</keyword>
<evidence type="ECO:0000313" key="11">
    <source>
        <dbReference type="Proteomes" id="UP000326961"/>
    </source>
</evidence>
<evidence type="ECO:0000313" key="13">
    <source>
        <dbReference type="Proteomes" id="UP001239169"/>
    </source>
</evidence>
<name>A0A5P3XIK0_PARBF</name>
<reference evidence="10 13" key="3">
    <citation type="submission" date="2023-04" db="EMBL/GenBank/DDBJ databases">
        <title>Bacteria Genome Submission.</title>
        <authorList>
            <person name="Isaac P."/>
        </authorList>
    </citation>
    <scope>NUCLEOTIDE SEQUENCE [LARGE SCALE GENOMIC DNA]</scope>
    <source>
        <strain evidence="10 13">SampleS7P1</strain>
    </source>
</reference>
<dbReference type="SUPFAM" id="SSF101498">
    <property type="entry name" value="Anti-sigma factor FlgM"/>
    <property type="match status" value="1"/>
</dbReference>
<evidence type="ECO:0000256" key="4">
    <source>
        <dbReference type="ARBA" id="ARBA00022795"/>
    </source>
</evidence>
<dbReference type="GO" id="GO:0044781">
    <property type="term" value="P:bacterial-type flagellum organization"/>
    <property type="evidence" value="ECO:0007669"/>
    <property type="project" value="UniProtKB-KW"/>
</dbReference>
<comment type="similarity">
    <text evidence="1">Belongs to the FlgM family.</text>
</comment>
<dbReference type="Pfam" id="PF04316">
    <property type="entry name" value="FlgM"/>
    <property type="match status" value="1"/>
</dbReference>
<evidence type="ECO:0000256" key="5">
    <source>
        <dbReference type="ARBA" id="ARBA00023015"/>
    </source>
</evidence>
<dbReference type="EMBL" id="CP032452">
    <property type="protein sequence ID" value="QEZ70136.1"/>
    <property type="molecule type" value="Genomic_DNA"/>
</dbReference>
<evidence type="ECO:0000313" key="8">
    <source>
        <dbReference type="EMBL" id="NME08185.1"/>
    </source>
</evidence>
<keyword evidence="6" id="KW-0804">Transcription</keyword>
<dbReference type="EMBL" id="JABAFD010000001">
    <property type="protein sequence ID" value="NME08185.1"/>
    <property type="molecule type" value="Genomic_DNA"/>
</dbReference>
<feature type="domain" description="Anti-sigma-28 factor FlgM C-terminal" evidence="7">
    <location>
        <begin position="33"/>
        <end position="84"/>
    </location>
</feature>
<protein>
    <recommendedName>
        <fullName evidence="2">Negative regulator of flagellin synthesis</fullName>
    </recommendedName>
</protein>
<evidence type="ECO:0000256" key="2">
    <source>
        <dbReference type="ARBA" id="ARBA00017823"/>
    </source>
</evidence>
<evidence type="ECO:0000313" key="9">
    <source>
        <dbReference type="EMBL" id="QEZ70136.1"/>
    </source>
</evidence>
<evidence type="ECO:0000313" key="10">
    <source>
        <dbReference type="EMBL" id="WGX75675.1"/>
    </source>
</evidence>
<dbReference type="GO" id="GO:0045892">
    <property type="term" value="P:negative regulation of DNA-templated transcription"/>
    <property type="evidence" value="ECO:0007669"/>
    <property type="project" value="InterPro"/>
</dbReference>
<dbReference type="RefSeq" id="WP_021429688.1">
    <property type="nucleotide sequence ID" value="NZ_BROL01000106.1"/>
</dbReference>
<evidence type="ECO:0000259" key="7">
    <source>
        <dbReference type="Pfam" id="PF04316"/>
    </source>
</evidence>
<evidence type="ECO:0000256" key="3">
    <source>
        <dbReference type="ARBA" id="ARBA00022491"/>
    </source>
</evidence>
<dbReference type="AlphaFoldDB" id="A0A5P3XIK0"/>
<gene>
    <name evidence="9" type="primary">flgM</name>
    <name evidence="9" type="ORF">D4A35_15005</name>
    <name evidence="8" type="ORF">HF875_01570</name>
    <name evidence="10" type="ORF">QJS64_17260</name>
</gene>
<dbReference type="EMBL" id="CP124685">
    <property type="protein sequence ID" value="WGX75675.1"/>
    <property type="molecule type" value="Genomic_DNA"/>
</dbReference>
<keyword evidence="13" id="KW-1185">Reference proteome</keyword>
<reference evidence="8 12" key="2">
    <citation type="submission" date="2020-04" db="EMBL/GenBank/DDBJ databases">
        <authorList>
            <person name="Hitch T.C.A."/>
            <person name="Wylensek D."/>
            <person name="Clavel T."/>
        </authorList>
    </citation>
    <scope>NUCLEOTIDE SEQUENCE [LARGE SCALE GENOMIC DNA]</scope>
    <source>
        <strain evidence="8 12">Med78_4-601-WT-2</strain>
    </source>
</reference>
<dbReference type="InterPro" id="IPR007412">
    <property type="entry name" value="FlgM"/>
</dbReference>
<dbReference type="InterPro" id="IPR031316">
    <property type="entry name" value="FlgM_C"/>
</dbReference>
<keyword evidence="3" id="KW-0678">Repressor</keyword>
<keyword evidence="5" id="KW-0805">Transcription regulation</keyword>
<dbReference type="Proteomes" id="UP000326961">
    <property type="component" value="Chromosome"/>
</dbReference>
<proteinExistence type="inferred from homology"/>
<dbReference type="Proteomes" id="UP001239169">
    <property type="component" value="Chromosome"/>
</dbReference>
<reference evidence="9 11" key="1">
    <citation type="submission" date="2018-09" db="EMBL/GenBank/DDBJ databases">
        <title>A clostridial neurotoxin that targets Anopheles mosquitoes.</title>
        <authorList>
            <person name="Contreras E."/>
            <person name="Masuyer G."/>
            <person name="Qureshi N."/>
            <person name="Chawla S."/>
            <person name="Lim H.L."/>
            <person name="Chen J."/>
            <person name="Stenmark P."/>
            <person name="Gill S."/>
        </authorList>
    </citation>
    <scope>NUCLEOTIDE SEQUENCE [LARGE SCALE GENOMIC DNA]</scope>
    <source>
        <strain evidence="9 11">Cbm</strain>
    </source>
</reference>
<keyword evidence="9" id="KW-0282">Flagellum</keyword>
<keyword evidence="4" id="KW-1005">Bacterial flagellum biogenesis</keyword>
<evidence type="ECO:0000313" key="12">
    <source>
        <dbReference type="Proteomes" id="UP000573963"/>
    </source>
</evidence>
<evidence type="ECO:0000256" key="6">
    <source>
        <dbReference type="ARBA" id="ARBA00023163"/>
    </source>
</evidence>